<dbReference type="STRING" id="1295533.A0A1E3HIN3"/>
<accession>A0A1E3HIN3</accession>
<dbReference type="PANTHER" id="PTHR43060">
    <property type="entry name" value="3-HYDROXYISOBUTYRATE DEHYDROGENASE-LIKE 1, MITOCHONDRIAL-RELATED"/>
    <property type="match status" value="1"/>
</dbReference>
<dbReference type="GeneID" id="30157445"/>
<evidence type="ECO:0000259" key="1">
    <source>
        <dbReference type="Pfam" id="PF03446"/>
    </source>
</evidence>
<dbReference type="GO" id="GO:0051287">
    <property type="term" value="F:NAD binding"/>
    <property type="evidence" value="ECO:0007669"/>
    <property type="project" value="InterPro"/>
</dbReference>
<dbReference type="InterPro" id="IPR006115">
    <property type="entry name" value="6PGDH_NADP-bd"/>
</dbReference>
<dbReference type="InterPro" id="IPR008927">
    <property type="entry name" value="6-PGluconate_DH-like_C_sf"/>
</dbReference>
<gene>
    <name evidence="3" type="ORF">L202_06136</name>
</gene>
<reference evidence="3 4" key="1">
    <citation type="submission" date="2016-06" db="EMBL/GenBank/DDBJ databases">
        <title>Evolution of pathogenesis and genome organization in the Tremellales.</title>
        <authorList>
            <person name="Cuomo C."/>
            <person name="Litvintseva A."/>
            <person name="Heitman J."/>
            <person name="Chen Y."/>
            <person name="Sun S."/>
            <person name="Springer D."/>
            <person name="Dromer F."/>
            <person name="Young S."/>
            <person name="Zeng Q."/>
            <person name="Chapman S."/>
            <person name="Gujja S."/>
            <person name="Saif S."/>
            <person name="Birren B."/>
        </authorList>
    </citation>
    <scope>NUCLEOTIDE SEQUENCE [LARGE SCALE GENOMIC DNA]</scope>
    <source>
        <strain evidence="3 4">CBS 6039</strain>
    </source>
</reference>
<feature type="domain" description="3-hydroxyisobutyrate dehydrogenase-like NAD-binding" evidence="2">
    <location>
        <begin position="181"/>
        <end position="296"/>
    </location>
</feature>
<comment type="caution">
    <text evidence="3">The sequence shown here is derived from an EMBL/GenBank/DDBJ whole genome shotgun (WGS) entry which is preliminary data.</text>
</comment>
<dbReference type="InterPro" id="IPR036291">
    <property type="entry name" value="NAD(P)-bd_dom_sf"/>
</dbReference>
<dbReference type="Gene3D" id="1.10.1040.10">
    <property type="entry name" value="N-(1-d-carboxylethyl)-l-norvaline Dehydrogenase, domain 2"/>
    <property type="match status" value="2"/>
</dbReference>
<evidence type="ECO:0000313" key="4">
    <source>
        <dbReference type="Proteomes" id="UP000094065"/>
    </source>
</evidence>
<organism evidence="3 4">
    <name type="scientific">Cryptococcus amylolentus CBS 6039</name>
    <dbReference type="NCBI Taxonomy" id="1295533"/>
    <lineage>
        <taxon>Eukaryota</taxon>
        <taxon>Fungi</taxon>
        <taxon>Dikarya</taxon>
        <taxon>Basidiomycota</taxon>
        <taxon>Agaricomycotina</taxon>
        <taxon>Tremellomycetes</taxon>
        <taxon>Tremellales</taxon>
        <taxon>Cryptococcaceae</taxon>
        <taxon>Cryptococcus</taxon>
    </lineage>
</organism>
<dbReference type="Pfam" id="PF14833">
    <property type="entry name" value="NAD_binding_11"/>
    <property type="match status" value="2"/>
</dbReference>
<dbReference type="GO" id="GO:0050661">
    <property type="term" value="F:NADP binding"/>
    <property type="evidence" value="ECO:0007669"/>
    <property type="project" value="InterPro"/>
</dbReference>
<protein>
    <recommendedName>
        <fullName evidence="5">3-hydroxyisobutyrate dehydrogenase</fullName>
    </recommendedName>
</protein>
<evidence type="ECO:0008006" key="5">
    <source>
        <dbReference type="Google" id="ProtNLM"/>
    </source>
</evidence>
<dbReference type="Proteomes" id="UP000094065">
    <property type="component" value="Unassembled WGS sequence"/>
</dbReference>
<dbReference type="EMBL" id="AWGJ01000009">
    <property type="protein sequence ID" value="ODN76217.1"/>
    <property type="molecule type" value="Genomic_DNA"/>
</dbReference>
<proteinExistence type="predicted"/>
<dbReference type="SUPFAM" id="SSF51735">
    <property type="entry name" value="NAD(P)-binding Rossmann-fold domains"/>
    <property type="match status" value="1"/>
</dbReference>
<feature type="domain" description="3-hydroxyisobutyrate dehydrogenase-like NAD-binding" evidence="2">
    <location>
        <begin position="494"/>
        <end position="609"/>
    </location>
</feature>
<evidence type="ECO:0000259" key="2">
    <source>
        <dbReference type="Pfam" id="PF14833"/>
    </source>
</evidence>
<dbReference type="PANTHER" id="PTHR43060:SF17">
    <property type="entry name" value="L-THREONATE DEHYDROGENASE"/>
    <property type="match status" value="1"/>
</dbReference>
<dbReference type="AlphaFoldDB" id="A0A1E3HIN3"/>
<keyword evidence="4" id="KW-1185">Reference proteome</keyword>
<feature type="domain" description="6-phosphogluconate dehydrogenase NADP-binding" evidence="1">
    <location>
        <begin position="13"/>
        <end position="167"/>
    </location>
</feature>
<evidence type="ECO:0000313" key="3">
    <source>
        <dbReference type="EMBL" id="ODN76217.1"/>
    </source>
</evidence>
<dbReference type="InterPro" id="IPR013328">
    <property type="entry name" value="6PGD_dom2"/>
</dbReference>
<dbReference type="RefSeq" id="XP_018991748.1">
    <property type="nucleotide sequence ID" value="XM_019140597.1"/>
</dbReference>
<dbReference type="SUPFAM" id="SSF48179">
    <property type="entry name" value="6-phosphogluconate dehydrogenase C-terminal domain-like"/>
    <property type="match status" value="2"/>
</dbReference>
<name>A0A1E3HIN3_9TREE</name>
<dbReference type="Pfam" id="PF03446">
    <property type="entry name" value="NAD_binding_2"/>
    <property type="match status" value="1"/>
</dbReference>
<sequence length="628" mass="66119">MSKDTPKNDKPSVGWIGLGAMGSGMATSLASQAFSVKAYDVYPPSLGNVAAAGVTAASSPLEATQGVDILCLMVINAAQVEDTLFGKEGVAEALKDGSVVVIFSTVPPSFYAALRDEFAIRGMKVGLVDSPVSGGSARASQGQLAIMASGLPAHIAHAQPVLSALTRKPQGALSIVGNEVGVASNFKMINQVFCAVQIAATGESLAFAKALGLNVRMAWDVISHSSGESFMFTARGPWSFRPDGTIKSGMGIINKDIGIVMSEARKAHLPVPLSSAAETLYTAAFAAGLDKVDDARVSLLWEKFGVGSIPEQGTEEEEKDKARLLEVEKKTGNIGKILLIGSGEFYTAKLEKAGGSVILFDPIAEGFATKSGDEYSSHLENLKERIKGIEGVVVTGEQSAEELLLGSRGYSGVASIIEQSVPVIVNQTIPSSLANTLSAALSSRGLHLINAPITYPISPIIFASASSPSQLCSAYPILSALSDKVHFIPGDVTAASKIKAVNSLLEAIHLNVFCEGFALAAKKGMDLDTVYQVVASGAARSFIMVDRWSRLQDPDPEVWNTLRSLHHDFAVVIQEAKSVQCPLFLGQAAGLQLERAAGAGWRDQDDVVLRRLWEGEGVFLAKKSQKSG</sequence>
<dbReference type="InterPro" id="IPR029154">
    <property type="entry name" value="HIBADH-like_NADP-bd"/>
</dbReference>
<dbReference type="OrthoDB" id="435038at2759"/>
<dbReference type="Gene3D" id="3.40.50.720">
    <property type="entry name" value="NAD(P)-binding Rossmann-like Domain"/>
    <property type="match status" value="1"/>
</dbReference>